<keyword evidence="3" id="KW-1185">Reference proteome</keyword>
<dbReference type="Proteomes" id="UP001153712">
    <property type="component" value="Chromosome 14"/>
</dbReference>
<name>A0A9N9TNP6_PHYSR</name>
<gene>
    <name evidence="2" type="ORF">PHYEVI_LOCUS3793</name>
</gene>
<dbReference type="EMBL" id="OU900107">
    <property type="protein sequence ID" value="CAG9857388.1"/>
    <property type="molecule type" value="Genomic_DNA"/>
</dbReference>
<proteinExistence type="predicted"/>
<feature type="region of interest" description="Disordered" evidence="1">
    <location>
        <begin position="205"/>
        <end position="314"/>
    </location>
</feature>
<feature type="compositionally biased region" description="Basic and acidic residues" evidence="1">
    <location>
        <begin position="218"/>
        <end position="233"/>
    </location>
</feature>
<feature type="compositionally biased region" description="Polar residues" evidence="1">
    <location>
        <begin position="239"/>
        <end position="250"/>
    </location>
</feature>
<feature type="compositionally biased region" description="Low complexity" evidence="1">
    <location>
        <begin position="101"/>
        <end position="117"/>
    </location>
</feature>
<evidence type="ECO:0000313" key="3">
    <source>
        <dbReference type="Proteomes" id="UP001153712"/>
    </source>
</evidence>
<dbReference type="AlphaFoldDB" id="A0A9N9TNP6"/>
<sequence>MHISSEVQHPPTTILTKCAKMSKEGHAFGMNGNVDGNSKEECHRSNYGQGGRLKFFKDGKFILELERAREGERVSWVSVPRKTFWPPQGTASSTPAYRQESSTSLSVSDDNSSIQSSPWQRDHSWKQSNPSRNLSKELKFYFWRPKSRRKANRHPRGRRRAPNSISSDKPDNASFVRPKKSNKKTSLLGIVQQLIDKVLRTSTPPRAETVVSPRKRFLREMEKDKSLQEDNAQKRSRNKLQTVGQSTPVSNAPAGVATAATSNGGGSVEDSKPSKSSSYSINSLLADDRTAKRSPTSSPNHYPAPQGARYCSPGAEDRWYSESVDRLRSIELSQQVDKCASFPPYSPQSYLHGYMYPFVPPYYGSGAYGRGYGHPVYPSGHLLRSNETPGYPWAPEARKDEAHREETVTDMPLNLSKNSG</sequence>
<feature type="compositionally biased region" description="Basic residues" evidence="1">
    <location>
        <begin position="145"/>
        <end position="161"/>
    </location>
</feature>
<accession>A0A9N9TNP6</accession>
<protein>
    <recommendedName>
        <fullName evidence="4">Protein hairless</fullName>
    </recommendedName>
</protein>
<feature type="region of interest" description="Disordered" evidence="1">
    <location>
        <begin position="145"/>
        <end position="182"/>
    </location>
</feature>
<feature type="compositionally biased region" description="Low complexity" evidence="1">
    <location>
        <begin position="274"/>
        <end position="283"/>
    </location>
</feature>
<feature type="compositionally biased region" description="Basic and acidic residues" evidence="1">
    <location>
        <begin position="396"/>
        <end position="407"/>
    </location>
</feature>
<organism evidence="2 3">
    <name type="scientific">Phyllotreta striolata</name>
    <name type="common">Striped flea beetle</name>
    <name type="synonym">Crioceris striolata</name>
    <dbReference type="NCBI Taxonomy" id="444603"/>
    <lineage>
        <taxon>Eukaryota</taxon>
        <taxon>Metazoa</taxon>
        <taxon>Ecdysozoa</taxon>
        <taxon>Arthropoda</taxon>
        <taxon>Hexapoda</taxon>
        <taxon>Insecta</taxon>
        <taxon>Pterygota</taxon>
        <taxon>Neoptera</taxon>
        <taxon>Endopterygota</taxon>
        <taxon>Coleoptera</taxon>
        <taxon>Polyphaga</taxon>
        <taxon>Cucujiformia</taxon>
        <taxon>Chrysomeloidea</taxon>
        <taxon>Chrysomelidae</taxon>
        <taxon>Galerucinae</taxon>
        <taxon>Alticini</taxon>
        <taxon>Phyllotreta</taxon>
    </lineage>
</organism>
<feature type="compositionally biased region" description="Polar residues" evidence="1">
    <location>
        <begin position="89"/>
        <end position="100"/>
    </location>
</feature>
<evidence type="ECO:0000313" key="2">
    <source>
        <dbReference type="EMBL" id="CAG9857388.1"/>
    </source>
</evidence>
<feature type="region of interest" description="Disordered" evidence="1">
    <location>
        <begin position="84"/>
        <end position="131"/>
    </location>
</feature>
<evidence type="ECO:0000256" key="1">
    <source>
        <dbReference type="SAM" id="MobiDB-lite"/>
    </source>
</evidence>
<evidence type="ECO:0008006" key="4">
    <source>
        <dbReference type="Google" id="ProtNLM"/>
    </source>
</evidence>
<feature type="region of interest" description="Disordered" evidence="1">
    <location>
        <begin position="387"/>
        <end position="420"/>
    </location>
</feature>
<reference evidence="2" key="1">
    <citation type="submission" date="2022-01" db="EMBL/GenBank/DDBJ databases">
        <authorList>
            <person name="King R."/>
        </authorList>
    </citation>
    <scope>NUCLEOTIDE SEQUENCE</scope>
</reference>
<dbReference type="OrthoDB" id="2328924at2759"/>